<dbReference type="EMBL" id="JLXW01000010">
    <property type="protein sequence ID" value="KBZ61141.1"/>
    <property type="molecule type" value="Genomic_DNA"/>
</dbReference>
<feature type="transmembrane region" description="Helical" evidence="1">
    <location>
        <begin position="268"/>
        <end position="285"/>
    </location>
</feature>
<evidence type="ECO:0000256" key="1">
    <source>
        <dbReference type="SAM" id="Phobius"/>
    </source>
</evidence>
<evidence type="ECO:0000313" key="3">
    <source>
        <dbReference type="Proteomes" id="UP000025947"/>
    </source>
</evidence>
<keyword evidence="3" id="KW-1185">Reference proteome</keyword>
<accession>A0A051TXQ3</accession>
<dbReference type="HOGENOM" id="CLU_920776_0_0_11"/>
<dbReference type="Proteomes" id="UP000025947">
    <property type="component" value="Unassembled WGS sequence"/>
</dbReference>
<feature type="transmembrane region" description="Helical" evidence="1">
    <location>
        <begin position="74"/>
        <end position="93"/>
    </location>
</feature>
<feature type="transmembrane region" description="Helical" evidence="1">
    <location>
        <begin position="237"/>
        <end position="256"/>
    </location>
</feature>
<sequence>MSGGGQRMTDRRGAPSARTWIIAAAELVGALVLARILVWTDRPAGHRHEPGMAPTHGMAPMSDVPKPFAPQAQWTWPVLTVGVLAIAAFIWWVSRRQIVVAVVGATAAIICMASHPVRVLAAQSHLVAMIVLEVQLVAVPLWILTVLPSAADTGRRGCRRAGWMLLSGGSALAYAALLIAIHLPGGHHHGGARNVVPLWLAIAASIIGIVYWFGVLRTAAVLPLKIRRISLLAAQEIAALVGLLSLFGAWGVPGVAGPLKISVAWDQALGGLVMLVTCAAVAIPISRRLHSDSSTPSATESR</sequence>
<gene>
    <name evidence="2" type="ORF">K875_04092</name>
</gene>
<keyword evidence="1" id="KW-1133">Transmembrane helix</keyword>
<reference evidence="2 3" key="1">
    <citation type="submission" date="2014-04" db="EMBL/GenBank/DDBJ databases">
        <title>The Genome Sequence of Mycobacterium tuberculosis TKK-01-0051.</title>
        <authorList>
            <consortium name="The Broad Institute Genomics Platform"/>
            <consortium name="The Broad Institute Genome Sequencing Center for Infectious Disease"/>
            <person name="Earl A.M."/>
            <person name="Cohen K."/>
            <person name="Pym A."/>
            <person name="Bishai W."/>
            <person name="Maharaj K."/>
            <person name="Desjardins C."/>
            <person name="Abeel T."/>
            <person name="Young S."/>
            <person name="Zeng Q."/>
            <person name="Gargeya S."/>
            <person name="Abouelleil A."/>
            <person name="Alvarado L."/>
            <person name="Chapman S.B."/>
            <person name="Gainer-Dewar J."/>
            <person name="Goldberg J."/>
            <person name="Griggs A."/>
            <person name="Gujja S."/>
            <person name="Hansen M."/>
            <person name="Howarth C."/>
            <person name="Imamovic A."/>
            <person name="Larimer J."/>
            <person name="Murphy C."/>
            <person name="Naylor J."/>
            <person name="Pearson M."/>
            <person name="Poon T.W."/>
            <person name="Priest M."/>
            <person name="Roberts A."/>
            <person name="Saif S."/>
            <person name="Shea T."/>
            <person name="Sykes S."/>
            <person name="Wortman J."/>
            <person name="Nusbaum C."/>
            <person name="Birren B."/>
        </authorList>
    </citation>
    <scope>NUCLEOTIDE SEQUENCE [LARGE SCALE GENOMIC DNA]</scope>
    <source>
        <strain evidence="2 3">TKK-01-0051</strain>
    </source>
</reference>
<comment type="caution">
    <text evidence="2">The sequence shown here is derived from an EMBL/GenBank/DDBJ whole genome shotgun (WGS) entry which is preliminary data.</text>
</comment>
<protein>
    <submittedName>
        <fullName evidence="2">Uncharacterized protein</fullName>
    </submittedName>
</protein>
<evidence type="ECO:0000313" key="2">
    <source>
        <dbReference type="EMBL" id="KBZ61141.1"/>
    </source>
</evidence>
<feature type="transmembrane region" description="Helical" evidence="1">
    <location>
        <begin position="98"/>
        <end position="115"/>
    </location>
</feature>
<keyword evidence="1" id="KW-0472">Membrane</keyword>
<proteinExistence type="predicted"/>
<feature type="transmembrane region" description="Helical" evidence="1">
    <location>
        <begin position="127"/>
        <end position="151"/>
    </location>
</feature>
<keyword evidence="1" id="KW-0812">Transmembrane</keyword>
<name>A0A051TXQ3_9MYCO</name>
<feature type="transmembrane region" description="Helical" evidence="1">
    <location>
        <begin position="20"/>
        <end position="38"/>
    </location>
</feature>
<organism evidence="2 3">
    <name type="scientific">Mycobacterium [tuberculosis] TKK-01-0051</name>
    <dbReference type="NCBI Taxonomy" id="1324261"/>
    <lineage>
        <taxon>Bacteria</taxon>
        <taxon>Bacillati</taxon>
        <taxon>Actinomycetota</taxon>
        <taxon>Actinomycetes</taxon>
        <taxon>Mycobacteriales</taxon>
        <taxon>Mycobacteriaceae</taxon>
        <taxon>Mycobacterium</taxon>
        <taxon>Mycobacterium avium complex (MAC)</taxon>
    </lineage>
</organism>
<feature type="transmembrane region" description="Helical" evidence="1">
    <location>
        <begin position="163"/>
        <end position="183"/>
    </location>
</feature>
<dbReference type="AlphaFoldDB" id="A0A051TXQ3"/>
<dbReference type="PATRIC" id="fig|1324261.3.peg.4134"/>
<feature type="transmembrane region" description="Helical" evidence="1">
    <location>
        <begin position="195"/>
        <end position="216"/>
    </location>
</feature>